<feature type="non-terminal residue" evidence="2">
    <location>
        <position position="156"/>
    </location>
</feature>
<dbReference type="Proteomes" id="UP001589698">
    <property type="component" value="Unassembled WGS sequence"/>
</dbReference>
<name>A0ABV6E688_9ACTN</name>
<organism evidence="2 3">
    <name type="scientific">Nocardioides zeicaulis</name>
    <dbReference type="NCBI Taxonomy" id="1776857"/>
    <lineage>
        <taxon>Bacteria</taxon>
        <taxon>Bacillati</taxon>
        <taxon>Actinomycetota</taxon>
        <taxon>Actinomycetes</taxon>
        <taxon>Propionibacteriales</taxon>
        <taxon>Nocardioidaceae</taxon>
        <taxon>Nocardioides</taxon>
    </lineage>
</organism>
<protein>
    <submittedName>
        <fullName evidence="2">Uncharacterized protein</fullName>
    </submittedName>
</protein>
<proteinExistence type="predicted"/>
<evidence type="ECO:0000313" key="2">
    <source>
        <dbReference type="EMBL" id="MFC0224515.1"/>
    </source>
</evidence>
<keyword evidence="1" id="KW-0472">Membrane</keyword>
<evidence type="ECO:0000313" key="3">
    <source>
        <dbReference type="Proteomes" id="UP001589698"/>
    </source>
</evidence>
<sequence>MHRQIAGALTGRVTKWVVLLAVVVITGVMATFSAKLADVQNNEASSWLPGSAESTKVLDELSETVDPNDIPTLVVYHRDGGLTDDDLAAMEQDGKEIAGLDGVTDQGVLTPAAARAAAAQGAPVPTLVSDDGDVAYLYFVLNFGTDGWNAIPAAAD</sequence>
<keyword evidence="3" id="KW-1185">Reference proteome</keyword>
<gene>
    <name evidence="2" type="ORF">ACFFJG_18655</name>
</gene>
<reference evidence="2 3" key="1">
    <citation type="submission" date="2024-09" db="EMBL/GenBank/DDBJ databases">
        <authorList>
            <person name="Sun Q."/>
            <person name="Mori K."/>
        </authorList>
    </citation>
    <scope>NUCLEOTIDE SEQUENCE [LARGE SCALE GENOMIC DNA]</scope>
    <source>
        <strain evidence="2 3">CCM 8654</strain>
    </source>
</reference>
<dbReference type="EMBL" id="JBHLXH010000002">
    <property type="protein sequence ID" value="MFC0224515.1"/>
    <property type="molecule type" value="Genomic_DNA"/>
</dbReference>
<comment type="caution">
    <text evidence="2">The sequence shown here is derived from an EMBL/GenBank/DDBJ whole genome shotgun (WGS) entry which is preliminary data.</text>
</comment>
<keyword evidence="1" id="KW-1133">Transmembrane helix</keyword>
<keyword evidence="1" id="KW-0812">Transmembrane</keyword>
<evidence type="ECO:0000256" key="1">
    <source>
        <dbReference type="SAM" id="Phobius"/>
    </source>
</evidence>
<feature type="transmembrane region" description="Helical" evidence="1">
    <location>
        <begin position="16"/>
        <end position="37"/>
    </location>
</feature>
<accession>A0ABV6E688</accession>